<gene>
    <name evidence="2" type="ORF">TeGR_g3545</name>
</gene>
<feature type="region of interest" description="Disordered" evidence="1">
    <location>
        <begin position="1"/>
        <end position="60"/>
    </location>
</feature>
<protein>
    <submittedName>
        <fullName evidence="2">Uncharacterized protein</fullName>
    </submittedName>
</protein>
<keyword evidence="3" id="KW-1185">Reference proteome</keyword>
<feature type="compositionally biased region" description="Polar residues" evidence="1">
    <location>
        <begin position="50"/>
        <end position="60"/>
    </location>
</feature>
<comment type="caution">
    <text evidence="2">The sequence shown here is derived from an EMBL/GenBank/DDBJ whole genome shotgun (WGS) entry which is preliminary data.</text>
</comment>
<dbReference type="Proteomes" id="UP001165060">
    <property type="component" value="Unassembled WGS sequence"/>
</dbReference>
<accession>A0ABQ6MLS5</accession>
<evidence type="ECO:0000313" key="2">
    <source>
        <dbReference type="EMBL" id="GMI28860.1"/>
    </source>
</evidence>
<name>A0ABQ6MLS5_9STRA</name>
<organism evidence="2 3">
    <name type="scientific">Tetraparma gracilis</name>
    <dbReference type="NCBI Taxonomy" id="2962635"/>
    <lineage>
        <taxon>Eukaryota</taxon>
        <taxon>Sar</taxon>
        <taxon>Stramenopiles</taxon>
        <taxon>Ochrophyta</taxon>
        <taxon>Bolidophyceae</taxon>
        <taxon>Parmales</taxon>
        <taxon>Triparmaceae</taxon>
        <taxon>Tetraparma</taxon>
    </lineage>
</organism>
<evidence type="ECO:0000313" key="3">
    <source>
        <dbReference type="Proteomes" id="UP001165060"/>
    </source>
</evidence>
<proteinExistence type="predicted"/>
<sequence>MRSHQSLSSSAASSTATLTIRVPPPTGGFGGPQSAPARTSRFSKRPPVPSGSSAFRNNRNDNAVLRKFKSTAPTAPPVGFYSYEHTFELSSMPIKSTSSAAFRSRGMQPQVPTVEDVSRYPTRTRTSANNEDVNDWERFQIKGRGAIEPTMARMSKNLAQSDITHKKLAKDNFASLSFTTKLKRPDPWGVANQSQYNDISHVRAPGEFFDMSHRDVNIVEAGRENAVFLARDDRPAVNIEDVMQNYIKEKGLGATRPRPSTVGAKSRLFTEDSLDSEEEVRKKDVKFRERSYTQDVKKAFEGDARVQLRLRRSSSARSFGGMHGTGTTGRPSTSASTPAHADSRPFTANFEGYQELTKTYKSSKTGCTYSKILTKRGPTSVVMIDRHHDAITLGRTPKEAETRVGWDWRPVETDINDKSGLCNVFNSATARFRKDKEEIEEDKRIMAENGEEGRKGSF</sequence>
<dbReference type="EMBL" id="BRYB01001576">
    <property type="protein sequence ID" value="GMI28860.1"/>
    <property type="molecule type" value="Genomic_DNA"/>
</dbReference>
<feature type="compositionally biased region" description="Polar residues" evidence="1">
    <location>
        <begin position="328"/>
        <end position="337"/>
    </location>
</feature>
<feature type="region of interest" description="Disordered" evidence="1">
    <location>
        <begin position="312"/>
        <end position="345"/>
    </location>
</feature>
<feature type="compositionally biased region" description="Low complexity" evidence="1">
    <location>
        <begin position="1"/>
        <end position="19"/>
    </location>
</feature>
<reference evidence="2 3" key="1">
    <citation type="journal article" date="2023" name="Commun. Biol.">
        <title>Genome analysis of Parmales, the sister group of diatoms, reveals the evolutionary specialization of diatoms from phago-mixotrophs to photoautotrophs.</title>
        <authorList>
            <person name="Ban H."/>
            <person name="Sato S."/>
            <person name="Yoshikawa S."/>
            <person name="Yamada K."/>
            <person name="Nakamura Y."/>
            <person name="Ichinomiya M."/>
            <person name="Sato N."/>
            <person name="Blanc-Mathieu R."/>
            <person name="Endo H."/>
            <person name="Kuwata A."/>
            <person name="Ogata H."/>
        </authorList>
    </citation>
    <scope>NUCLEOTIDE SEQUENCE [LARGE SCALE GENOMIC DNA]</scope>
</reference>
<evidence type="ECO:0000256" key="1">
    <source>
        <dbReference type="SAM" id="MobiDB-lite"/>
    </source>
</evidence>